<dbReference type="EMBL" id="CVRI01000063">
    <property type="protein sequence ID" value="CRL04582.1"/>
    <property type="molecule type" value="Genomic_DNA"/>
</dbReference>
<evidence type="ECO:0000259" key="7">
    <source>
        <dbReference type="Pfam" id="PF05347"/>
    </source>
</evidence>
<organism evidence="8 9">
    <name type="scientific">Clunio marinus</name>
    <dbReference type="NCBI Taxonomy" id="568069"/>
    <lineage>
        <taxon>Eukaryota</taxon>
        <taxon>Metazoa</taxon>
        <taxon>Ecdysozoa</taxon>
        <taxon>Arthropoda</taxon>
        <taxon>Hexapoda</taxon>
        <taxon>Insecta</taxon>
        <taxon>Pterygota</taxon>
        <taxon>Neoptera</taxon>
        <taxon>Endopterygota</taxon>
        <taxon>Diptera</taxon>
        <taxon>Nematocera</taxon>
        <taxon>Chironomoidea</taxon>
        <taxon>Chironomidae</taxon>
        <taxon>Clunio</taxon>
    </lineage>
</organism>
<reference evidence="8 9" key="1">
    <citation type="submission" date="2015-04" db="EMBL/GenBank/DDBJ databases">
        <authorList>
            <person name="Syromyatnikov M.Y."/>
            <person name="Popov V.N."/>
        </authorList>
    </citation>
    <scope>NUCLEOTIDE SEQUENCE [LARGE SCALE GENOMIC DNA]</scope>
</reference>
<comment type="similarity">
    <text evidence="2">Belongs to the complex I LYR family.</text>
</comment>
<dbReference type="InterPro" id="IPR008011">
    <property type="entry name" value="Complex1_LYR_dom"/>
</dbReference>
<dbReference type="AlphaFoldDB" id="A0A1J1IZI9"/>
<dbReference type="PANTHER" id="PTHR13675:SF0">
    <property type="entry name" value="LYR MOTIF-CONTAINING PROTEIN 2"/>
    <property type="match status" value="1"/>
</dbReference>
<evidence type="ECO:0000256" key="2">
    <source>
        <dbReference type="ARBA" id="ARBA00009508"/>
    </source>
</evidence>
<comment type="subcellular location">
    <subcellularLocation>
        <location evidence="1">Mitochondrion</location>
    </subcellularLocation>
</comment>
<proteinExistence type="inferred from homology"/>
<keyword evidence="3" id="KW-0809">Transit peptide</keyword>
<dbReference type="InterPro" id="IPR045293">
    <property type="entry name" value="Complex1_LYR_LYRM2"/>
</dbReference>
<dbReference type="GO" id="GO:0005739">
    <property type="term" value="C:mitochondrion"/>
    <property type="evidence" value="ECO:0007669"/>
    <property type="project" value="UniProtKB-SubCell"/>
</dbReference>
<dbReference type="PANTHER" id="PTHR13675">
    <property type="entry name" value="LYR MOTIF-CONTAINING PROTEIN 2"/>
    <property type="match status" value="1"/>
</dbReference>
<comment type="function">
    <text evidence="6">Involved in efficient integration of the N-module into mitochondrial respiratory chain complex I.</text>
</comment>
<protein>
    <recommendedName>
        <fullName evidence="5">LYR motif-containing protein 2</fullName>
    </recommendedName>
</protein>
<keyword evidence="9" id="KW-1185">Reference proteome</keyword>
<dbReference type="CDD" id="cd20262">
    <property type="entry name" value="Complex1_LYR_LYRM2"/>
    <property type="match status" value="1"/>
</dbReference>
<evidence type="ECO:0000256" key="5">
    <source>
        <dbReference type="ARBA" id="ARBA00026235"/>
    </source>
</evidence>
<dbReference type="OrthoDB" id="74240at2759"/>
<evidence type="ECO:0000256" key="3">
    <source>
        <dbReference type="ARBA" id="ARBA00022946"/>
    </source>
</evidence>
<feature type="domain" description="Complex 1 LYR protein" evidence="7">
    <location>
        <begin position="18"/>
        <end position="76"/>
    </location>
</feature>
<evidence type="ECO:0000256" key="6">
    <source>
        <dbReference type="ARBA" id="ARBA00044735"/>
    </source>
</evidence>
<gene>
    <name evidence="8" type="ORF">CLUMA_CG017651</name>
</gene>
<dbReference type="Proteomes" id="UP000183832">
    <property type="component" value="Unassembled WGS sequence"/>
</dbReference>
<sequence length="89" mass="10766">MSKIVKPTLNLKQFMLRQEVLKLYRDIYRNINKVPDEANRKELKIWLREDFRRNKNQTEEITVKMSIQVGLRYLKELKTSLELSGVEKK</sequence>
<keyword evidence="4" id="KW-0496">Mitochondrion</keyword>
<evidence type="ECO:0000256" key="4">
    <source>
        <dbReference type="ARBA" id="ARBA00023128"/>
    </source>
</evidence>
<accession>A0A1J1IZI9</accession>
<evidence type="ECO:0000313" key="9">
    <source>
        <dbReference type="Proteomes" id="UP000183832"/>
    </source>
</evidence>
<name>A0A1J1IZI9_9DIPT</name>
<dbReference type="Pfam" id="PF05347">
    <property type="entry name" value="Complex1_LYR"/>
    <property type="match status" value="1"/>
</dbReference>
<evidence type="ECO:0000256" key="1">
    <source>
        <dbReference type="ARBA" id="ARBA00004173"/>
    </source>
</evidence>
<evidence type="ECO:0000313" key="8">
    <source>
        <dbReference type="EMBL" id="CRL04582.1"/>
    </source>
</evidence>